<dbReference type="GO" id="GO:0032259">
    <property type="term" value="P:methylation"/>
    <property type="evidence" value="ECO:0007669"/>
    <property type="project" value="UniProtKB-KW"/>
</dbReference>
<sequence>SATYRILEVGCGVGNTVFPILQTNNDPGLFVYCCDFSSTAIELVQFTLSHCTDVISVHILKVCGNPASSKPTSAVSPPPYAHLVSVCHALVILRIFQTFLLLCML</sequence>
<evidence type="ECO:0000256" key="1">
    <source>
        <dbReference type="ARBA" id="ARBA00004496"/>
    </source>
</evidence>
<name>A0A2J8QWU2_PANTR</name>
<proteinExistence type="inferred from homology"/>
<dbReference type="InterPro" id="IPR013217">
    <property type="entry name" value="Methyltransf_12"/>
</dbReference>
<comment type="catalytic activity">
    <reaction evidence="8">
        <text>cytidine(32) in tRNA(Arg)(CCU) + S-adenosyl-L-methionine = N(3)-methylcytidine(32) in tRNA(Arg)(CCU) + S-adenosyl-L-homocysteine + H(+)</text>
        <dbReference type="Rhea" id="RHEA:60912"/>
        <dbReference type="Rhea" id="RHEA-COMP:15710"/>
        <dbReference type="Rhea" id="RHEA-COMP:15712"/>
        <dbReference type="ChEBI" id="CHEBI:15378"/>
        <dbReference type="ChEBI" id="CHEBI:57856"/>
        <dbReference type="ChEBI" id="CHEBI:59789"/>
        <dbReference type="ChEBI" id="CHEBI:74894"/>
        <dbReference type="ChEBI" id="CHEBI:82748"/>
    </reaction>
    <physiologicalReaction direction="left-to-right" evidence="8">
        <dbReference type="Rhea" id="RHEA:60913"/>
    </physiologicalReaction>
</comment>
<dbReference type="InterPro" id="IPR026113">
    <property type="entry name" value="METTL2/6/8-like"/>
</dbReference>
<comment type="caution">
    <text evidence="11">The sequence shown here is derived from an EMBL/GenBank/DDBJ whole genome shotgun (WGS) entry which is preliminary data.</text>
</comment>
<comment type="similarity">
    <text evidence="2">Belongs to the methyltransferase superfamily. METL family.</text>
</comment>
<feature type="domain" description="Methyltransferase type 12" evidence="10">
    <location>
        <begin position="7"/>
        <end position="77"/>
    </location>
</feature>
<dbReference type="Pfam" id="PF08242">
    <property type="entry name" value="Methyltransf_12"/>
    <property type="match status" value="1"/>
</dbReference>
<gene>
    <name evidence="11" type="ORF">CK820_G0011662</name>
</gene>
<comment type="catalytic activity">
    <reaction evidence="9">
        <text>cytidine(32) in tRNA(Thr) + S-adenosyl-L-methionine = N(3)-methylcytidine(32) in tRNA(Thr) + S-adenosyl-L-homocysteine + H(+)</text>
        <dbReference type="Rhea" id="RHEA:50960"/>
        <dbReference type="Rhea" id="RHEA-COMP:12850"/>
        <dbReference type="Rhea" id="RHEA-COMP:12852"/>
        <dbReference type="ChEBI" id="CHEBI:15378"/>
        <dbReference type="ChEBI" id="CHEBI:57856"/>
        <dbReference type="ChEBI" id="CHEBI:59789"/>
        <dbReference type="ChEBI" id="CHEBI:74894"/>
        <dbReference type="ChEBI" id="CHEBI:82748"/>
    </reaction>
    <physiologicalReaction direction="left-to-right" evidence="9">
        <dbReference type="Rhea" id="RHEA:50961"/>
    </physiologicalReaction>
</comment>
<dbReference type="InterPro" id="IPR029063">
    <property type="entry name" value="SAM-dependent_MTases_sf"/>
</dbReference>
<evidence type="ECO:0000259" key="10">
    <source>
        <dbReference type="Pfam" id="PF08242"/>
    </source>
</evidence>
<dbReference type="GO" id="GO:0008757">
    <property type="term" value="F:S-adenosylmethionine-dependent methyltransferase activity"/>
    <property type="evidence" value="ECO:0007669"/>
    <property type="project" value="UniProtKB-ARBA"/>
</dbReference>
<evidence type="ECO:0000256" key="9">
    <source>
        <dbReference type="ARBA" id="ARBA00049374"/>
    </source>
</evidence>
<accession>A0A2J8QWU2</accession>
<keyword evidence="3" id="KW-0963">Cytoplasm</keyword>
<dbReference type="PANTHER" id="PTHR22809:SF4">
    <property type="entry name" value="TRNA N(3)-METHYLCYTIDINE METHYLTRANSFERASE METTL2A-RELATED"/>
    <property type="match status" value="1"/>
</dbReference>
<keyword evidence="6" id="KW-0949">S-adenosyl-L-methionine</keyword>
<protein>
    <submittedName>
        <fullName evidence="11">METTL2B isoform 6</fullName>
    </submittedName>
</protein>
<keyword evidence="5" id="KW-0808">Transferase</keyword>
<evidence type="ECO:0000256" key="3">
    <source>
        <dbReference type="ARBA" id="ARBA00022490"/>
    </source>
</evidence>
<evidence type="ECO:0000256" key="2">
    <source>
        <dbReference type="ARBA" id="ARBA00009725"/>
    </source>
</evidence>
<dbReference type="SUPFAM" id="SSF53335">
    <property type="entry name" value="S-adenosyl-L-methionine-dependent methyltransferases"/>
    <property type="match status" value="1"/>
</dbReference>
<dbReference type="EMBL" id="NBAG03000004">
    <property type="protein sequence ID" value="PNJ00743.1"/>
    <property type="molecule type" value="Genomic_DNA"/>
</dbReference>
<dbReference type="GO" id="GO:0005737">
    <property type="term" value="C:cytoplasm"/>
    <property type="evidence" value="ECO:0007669"/>
    <property type="project" value="UniProtKB-SubCell"/>
</dbReference>
<dbReference type="GO" id="GO:0008173">
    <property type="term" value="F:RNA methyltransferase activity"/>
    <property type="evidence" value="ECO:0007669"/>
    <property type="project" value="UniProtKB-ARBA"/>
</dbReference>
<dbReference type="Gene3D" id="3.40.50.150">
    <property type="entry name" value="Vaccinia Virus protein VP39"/>
    <property type="match status" value="1"/>
</dbReference>
<organism evidence="11">
    <name type="scientific">Pan troglodytes</name>
    <name type="common">Chimpanzee</name>
    <dbReference type="NCBI Taxonomy" id="9598"/>
    <lineage>
        <taxon>Eukaryota</taxon>
        <taxon>Metazoa</taxon>
        <taxon>Chordata</taxon>
        <taxon>Craniata</taxon>
        <taxon>Vertebrata</taxon>
        <taxon>Euteleostomi</taxon>
        <taxon>Mammalia</taxon>
        <taxon>Eutheria</taxon>
        <taxon>Euarchontoglires</taxon>
        <taxon>Primates</taxon>
        <taxon>Haplorrhini</taxon>
        <taxon>Catarrhini</taxon>
        <taxon>Hominidae</taxon>
        <taxon>Pan</taxon>
    </lineage>
</organism>
<reference evidence="11" key="1">
    <citation type="submission" date="2017-12" db="EMBL/GenBank/DDBJ databases">
        <title>High-resolution comparative analysis of great ape genomes.</title>
        <authorList>
            <person name="Pollen A."/>
            <person name="Hastie A."/>
            <person name="Hormozdiari F."/>
            <person name="Dougherty M."/>
            <person name="Liu R."/>
            <person name="Chaisson M."/>
            <person name="Hoppe E."/>
            <person name="Hill C."/>
            <person name="Pang A."/>
            <person name="Hillier L."/>
            <person name="Baker C."/>
            <person name="Armstrong J."/>
            <person name="Shendure J."/>
            <person name="Paten B."/>
            <person name="Wilson R."/>
            <person name="Chao H."/>
            <person name="Schneider V."/>
            <person name="Ventura M."/>
            <person name="Kronenberg Z."/>
            <person name="Murali S."/>
            <person name="Gordon D."/>
            <person name="Cantsilieris S."/>
            <person name="Munson K."/>
            <person name="Nelson B."/>
            <person name="Raja A."/>
            <person name="Underwood J."/>
            <person name="Diekhans M."/>
            <person name="Fiddes I."/>
            <person name="Haussler D."/>
            <person name="Eichler E."/>
        </authorList>
    </citation>
    <scope>NUCLEOTIDE SEQUENCE [LARGE SCALE GENOMIC DNA]</scope>
    <source>
        <strain evidence="11">Yerkes chimp pedigree #C0471</strain>
    </source>
</reference>
<keyword evidence="7" id="KW-0819">tRNA processing</keyword>
<dbReference type="GO" id="GO:0008033">
    <property type="term" value="P:tRNA processing"/>
    <property type="evidence" value="ECO:0007669"/>
    <property type="project" value="UniProtKB-KW"/>
</dbReference>
<keyword evidence="4" id="KW-0489">Methyltransferase</keyword>
<evidence type="ECO:0000256" key="7">
    <source>
        <dbReference type="ARBA" id="ARBA00022694"/>
    </source>
</evidence>
<comment type="subcellular location">
    <subcellularLocation>
        <location evidence="1">Cytoplasm</location>
    </subcellularLocation>
</comment>
<evidence type="ECO:0000313" key="11">
    <source>
        <dbReference type="EMBL" id="PNJ00743.1"/>
    </source>
</evidence>
<evidence type="ECO:0000256" key="6">
    <source>
        <dbReference type="ARBA" id="ARBA00022691"/>
    </source>
</evidence>
<dbReference type="AlphaFoldDB" id="A0A2J8QWU2"/>
<evidence type="ECO:0000256" key="4">
    <source>
        <dbReference type="ARBA" id="ARBA00022603"/>
    </source>
</evidence>
<evidence type="ECO:0000256" key="5">
    <source>
        <dbReference type="ARBA" id="ARBA00022679"/>
    </source>
</evidence>
<feature type="non-terminal residue" evidence="11">
    <location>
        <position position="1"/>
    </location>
</feature>
<dbReference type="PANTHER" id="PTHR22809">
    <property type="entry name" value="METHYLTRANSFERASE-RELATED"/>
    <property type="match status" value="1"/>
</dbReference>
<evidence type="ECO:0000256" key="8">
    <source>
        <dbReference type="ARBA" id="ARBA00048054"/>
    </source>
</evidence>